<evidence type="ECO:0000259" key="2">
    <source>
        <dbReference type="PROSITE" id="PS50914"/>
    </source>
</evidence>
<organism evidence="3 4">
    <name type="scientific">Thiocapsa rosea</name>
    <dbReference type="NCBI Taxonomy" id="69360"/>
    <lineage>
        <taxon>Bacteria</taxon>
        <taxon>Pseudomonadati</taxon>
        <taxon>Pseudomonadota</taxon>
        <taxon>Gammaproteobacteria</taxon>
        <taxon>Chromatiales</taxon>
        <taxon>Chromatiaceae</taxon>
        <taxon>Thiocapsa</taxon>
    </lineage>
</organism>
<dbReference type="Pfam" id="PF04972">
    <property type="entry name" value="BON"/>
    <property type="match status" value="1"/>
</dbReference>
<reference evidence="3 4" key="1">
    <citation type="submission" date="2018-10" db="EMBL/GenBank/DDBJ databases">
        <title>Genomic Encyclopedia of Archaeal and Bacterial Type Strains, Phase II (KMG-II): from individual species to whole genera.</title>
        <authorList>
            <person name="Goeker M."/>
        </authorList>
    </citation>
    <scope>NUCLEOTIDE SEQUENCE [LARGE SCALE GENOMIC DNA]</scope>
    <source>
        <strain evidence="3 4">DSM 235</strain>
    </source>
</reference>
<dbReference type="InterPro" id="IPR007055">
    <property type="entry name" value="BON_dom"/>
</dbReference>
<accession>A0A495V7G4</accession>
<feature type="signal peptide" evidence="1">
    <location>
        <begin position="1"/>
        <end position="20"/>
    </location>
</feature>
<protein>
    <submittedName>
        <fullName evidence="3">Hyperosmotically inducible protein</fullName>
    </submittedName>
</protein>
<evidence type="ECO:0000313" key="3">
    <source>
        <dbReference type="EMBL" id="RKT44563.1"/>
    </source>
</evidence>
<dbReference type="PROSITE" id="PS51257">
    <property type="entry name" value="PROKAR_LIPOPROTEIN"/>
    <property type="match status" value="1"/>
</dbReference>
<proteinExistence type="predicted"/>
<comment type="caution">
    <text evidence="3">The sequence shown here is derived from an EMBL/GenBank/DDBJ whole genome shotgun (WGS) entry which is preliminary data.</text>
</comment>
<name>A0A495V7G4_9GAMM</name>
<feature type="domain" description="BON" evidence="2">
    <location>
        <begin position="67"/>
        <end position="135"/>
    </location>
</feature>
<evidence type="ECO:0000313" key="4">
    <source>
        <dbReference type="Proteomes" id="UP000274556"/>
    </source>
</evidence>
<dbReference type="EMBL" id="RBXL01000001">
    <property type="protein sequence ID" value="RKT44563.1"/>
    <property type="molecule type" value="Genomic_DNA"/>
</dbReference>
<keyword evidence="1" id="KW-0732">Signal</keyword>
<dbReference type="PANTHER" id="PTHR34606:SF16">
    <property type="entry name" value="BON DOMAIN-CONTAINING PROTEIN"/>
    <property type="match status" value="1"/>
</dbReference>
<dbReference type="SMART" id="SM00749">
    <property type="entry name" value="BON"/>
    <property type="match status" value="1"/>
</dbReference>
<dbReference type="Gene3D" id="3.30.1340.30">
    <property type="match status" value="1"/>
</dbReference>
<sequence>MNRFFTFGLMSLLILVFALGSVGCEQEGSAEKAGQSIDRMAEKAGDTMEEAKEAAAAKAEEAGAYIDDAAITAKIKADVLADPMLKVFQISVTTTNGVVTLSGEVDSQASIDRSQAIASGVENVESVRNELVVKAAE</sequence>
<dbReference type="OrthoDB" id="5569442at2"/>
<keyword evidence="4" id="KW-1185">Reference proteome</keyword>
<gene>
    <name evidence="3" type="ORF">BDD21_1950</name>
</gene>
<dbReference type="PROSITE" id="PS50914">
    <property type="entry name" value="BON"/>
    <property type="match status" value="1"/>
</dbReference>
<dbReference type="PANTHER" id="PTHR34606">
    <property type="entry name" value="BON DOMAIN-CONTAINING PROTEIN"/>
    <property type="match status" value="1"/>
</dbReference>
<feature type="chain" id="PRO_5019741822" evidence="1">
    <location>
        <begin position="21"/>
        <end position="137"/>
    </location>
</feature>
<dbReference type="AlphaFoldDB" id="A0A495V7G4"/>
<evidence type="ECO:0000256" key="1">
    <source>
        <dbReference type="SAM" id="SignalP"/>
    </source>
</evidence>
<dbReference type="InterPro" id="IPR051686">
    <property type="entry name" value="Lipoprotein_DolP"/>
</dbReference>
<dbReference type="Proteomes" id="UP000274556">
    <property type="component" value="Unassembled WGS sequence"/>
</dbReference>
<dbReference type="InterPro" id="IPR014004">
    <property type="entry name" value="Transpt-assoc_nodulatn_dom_bac"/>
</dbReference>